<dbReference type="AlphaFoldDB" id="A0AAW0QVE0"/>
<accession>A0AAW0QVE0</accession>
<evidence type="ECO:0000313" key="4">
    <source>
        <dbReference type="Proteomes" id="UP001392437"/>
    </source>
</evidence>
<evidence type="ECO:0000256" key="2">
    <source>
        <dbReference type="SAM" id="Phobius"/>
    </source>
</evidence>
<feature type="compositionally biased region" description="Low complexity" evidence="1">
    <location>
        <begin position="466"/>
        <end position="476"/>
    </location>
</feature>
<evidence type="ECO:0000256" key="1">
    <source>
        <dbReference type="SAM" id="MobiDB-lite"/>
    </source>
</evidence>
<keyword evidence="2" id="KW-0472">Membrane</keyword>
<dbReference type="EMBL" id="JAQQWP010000008">
    <property type="protein sequence ID" value="KAK8106350.1"/>
    <property type="molecule type" value="Genomic_DNA"/>
</dbReference>
<evidence type="ECO:0000313" key="3">
    <source>
        <dbReference type="EMBL" id="KAK8106350.1"/>
    </source>
</evidence>
<feature type="compositionally biased region" description="Basic and acidic residues" evidence="1">
    <location>
        <begin position="452"/>
        <end position="461"/>
    </location>
</feature>
<keyword evidence="2" id="KW-0812">Transmembrane</keyword>
<comment type="caution">
    <text evidence="3">The sequence shown here is derived from an EMBL/GenBank/DDBJ whole genome shotgun (WGS) entry which is preliminary data.</text>
</comment>
<feature type="transmembrane region" description="Helical" evidence="2">
    <location>
        <begin position="61"/>
        <end position="82"/>
    </location>
</feature>
<sequence length="492" mass="54812">MFIPLIFLHRRAAATGDEPPSTVQDELAAQWYNPTDIATILLIIGGDVVQKAFAQGTGKPYVPVCFSFGCIAYTFMGLVNVIGDGRIMPPPDYPCKVINLDTGYARENKSFVVSRLLRDLEADEARFLTSRDRDFSLKITVFEAIRNRNGPTQFSWTYLHLIGIFITLGQLGIAAIPWALKGDWSLFLITAVGTVFVQWCGCLPQWTAEKLPTRQQSDAIYALTSGNGSRDIMVIIGDKCCLDLESLAAPHPPRNSRPWEKFTWLSRSISSGNAQYPGQGRRHSGLPEQHSWCFLAVGGLGMFQNAWLAAKELRPAMRNLPLRKVDQFIARKVMDGLMDFHTIYGRGIPLLEEFFPGPLFEAEARWWANDEFDDYEQERLSSGYRGTPRRLEPDRYPKYYIKPPPRRRATLAEIKTQAYGPAGPADDQSPTSETRGRSGRGRGVAGIGQRFNMEKYRRATGEEDMAGGLSSSAGSSPTKKRINAPISAAVCL</sequence>
<keyword evidence="4" id="KW-1185">Reference proteome</keyword>
<protein>
    <submittedName>
        <fullName evidence="3">Uncharacterized protein</fullName>
    </submittedName>
</protein>
<dbReference type="Proteomes" id="UP001392437">
    <property type="component" value="Unassembled WGS sequence"/>
</dbReference>
<reference evidence="3 4" key="1">
    <citation type="submission" date="2023-01" db="EMBL/GenBank/DDBJ databases">
        <title>Analysis of 21 Apiospora genomes using comparative genomics revels a genus with tremendous synthesis potential of carbohydrate active enzymes and secondary metabolites.</title>
        <authorList>
            <person name="Sorensen T."/>
        </authorList>
    </citation>
    <scope>NUCLEOTIDE SEQUENCE [LARGE SCALE GENOMIC DNA]</scope>
    <source>
        <strain evidence="3 4">CBS 117206</strain>
    </source>
</reference>
<gene>
    <name evidence="3" type="ORF">PG999_009709</name>
</gene>
<organism evidence="3 4">
    <name type="scientific">Apiospora kogelbergensis</name>
    <dbReference type="NCBI Taxonomy" id="1337665"/>
    <lineage>
        <taxon>Eukaryota</taxon>
        <taxon>Fungi</taxon>
        <taxon>Dikarya</taxon>
        <taxon>Ascomycota</taxon>
        <taxon>Pezizomycotina</taxon>
        <taxon>Sordariomycetes</taxon>
        <taxon>Xylariomycetidae</taxon>
        <taxon>Amphisphaeriales</taxon>
        <taxon>Apiosporaceae</taxon>
        <taxon>Apiospora</taxon>
    </lineage>
</organism>
<feature type="transmembrane region" description="Helical" evidence="2">
    <location>
        <begin position="156"/>
        <end position="180"/>
    </location>
</feature>
<feature type="region of interest" description="Disordered" evidence="1">
    <location>
        <begin position="418"/>
        <end position="492"/>
    </location>
</feature>
<keyword evidence="2" id="KW-1133">Transmembrane helix</keyword>
<name>A0AAW0QVE0_9PEZI</name>
<proteinExistence type="predicted"/>